<accession>A0A392RZR2</accession>
<evidence type="ECO:0000313" key="1">
    <source>
        <dbReference type="EMBL" id="MCI41270.1"/>
    </source>
</evidence>
<dbReference type="EMBL" id="LXQA010290040">
    <property type="protein sequence ID" value="MCI41270.1"/>
    <property type="molecule type" value="Genomic_DNA"/>
</dbReference>
<feature type="non-terminal residue" evidence="1">
    <location>
        <position position="1"/>
    </location>
</feature>
<evidence type="ECO:0000313" key="2">
    <source>
        <dbReference type="Proteomes" id="UP000265520"/>
    </source>
</evidence>
<dbReference type="AlphaFoldDB" id="A0A392RZR2"/>
<proteinExistence type="predicted"/>
<sequence>DTSAPSRLVSHPSLSEHALTANRRFQAFYRSASSPDSSALAQRELSEDALILIFLKSYQLCK</sequence>
<protein>
    <submittedName>
        <fullName evidence="1">Uncharacterized protein</fullName>
    </submittedName>
</protein>
<comment type="caution">
    <text evidence="1">The sequence shown here is derived from an EMBL/GenBank/DDBJ whole genome shotgun (WGS) entry which is preliminary data.</text>
</comment>
<dbReference type="Proteomes" id="UP000265520">
    <property type="component" value="Unassembled WGS sequence"/>
</dbReference>
<reference evidence="1 2" key="1">
    <citation type="journal article" date="2018" name="Front. Plant Sci.">
        <title>Red Clover (Trifolium pratense) and Zigzag Clover (T. medium) - A Picture of Genomic Similarities and Differences.</title>
        <authorList>
            <person name="Dluhosova J."/>
            <person name="Istvanek J."/>
            <person name="Nedelnik J."/>
            <person name="Repkova J."/>
        </authorList>
    </citation>
    <scope>NUCLEOTIDE SEQUENCE [LARGE SCALE GENOMIC DNA]</scope>
    <source>
        <strain evidence="2">cv. 10/8</strain>
        <tissue evidence="1">Leaf</tissue>
    </source>
</reference>
<name>A0A392RZR2_9FABA</name>
<keyword evidence="2" id="KW-1185">Reference proteome</keyword>
<organism evidence="1 2">
    <name type="scientific">Trifolium medium</name>
    <dbReference type="NCBI Taxonomy" id="97028"/>
    <lineage>
        <taxon>Eukaryota</taxon>
        <taxon>Viridiplantae</taxon>
        <taxon>Streptophyta</taxon>
        <taxon>Embryophyta</taxon>
        <taxon>Tracheophyta</taxon>
        <taxon>Spermatophyta</taxon>
        <taxon>Magnoliopsida</taxon>
        <taxon>eudicotyledons</taxon>
        <taxon>Gunneridae</taxon>
        <taxon>Pentapetalae</taxon>
        <taxon>rosids</taxon>
        <taxon>fabids</taxon>
        <taxon>Fabales</taxon>
        <taxon>Fabaceae</taxon>
        <taxon>Papilionoideae</taxon>
        <taxon>50 kb inversion clade</taxon>
        <taxon>NPAAA clade</taxon>
        <taxon>Hologalegina</taxon>
        <taxon>IRL clade</taxon>
        <taxon>Trifolieae</taxon>
        <taxon>Trifolium</taxon>
    </lineage>
</organism>